<dbReference type="PANTHER" id="PTHR33271:SF22">
    <property type="entry name" value="OS04G0445200 PROTEIN"/>
    <property type="match status" value="1"/>
</dbReference>
<protein>
    <submittedName>
        <fullName evidence="2">Cupin domain-containing protein</fullName>
    </submittedName>
</protein>
<dbReference type="EMBL" id="JBDKXB010000007">
    <property type="protein sequence ID" value="MEY6432320.1"/>
    <property type="molecule type" value="Genomic_DNA"/>
</dbReference>
<reference evidence="2 3" key="1">
    <citation type="submission" date="2024-05" db="EMBL/GenBank/DDBJ databases">
        <title>Genome Sequence and Characterization of the New Strain Purple Sulfur Bacterium of Genus Thioalkalicoccus.</title>
        <authorList>
            <person name="Bryantseva I.A."/>
            <person name="Kyndt J.A."/>
            <person name="Imhoff J.F."/>
        </authorList>
    </citation>
    <scope>NUCLEOTIDE SEQUENCE [LARGE SCALE GENOMIC DNA]</scope>
    <source>
        <strain evidence="2 3">Um2</strain>
    </source>
</reference>
<evidence type="ECO:0000313" key="2">
    <source>
        <dbReference type="EMBL" id="MEY6432320.1"/>
    </source>
</evidence>
<dbReference type="InterPro" id="IPR008579">
    <property type="entry name" value="UGlyAH_Cupin_dom"/>
</dbReference>
<evidence type="ECO:0000259" key="1">
    <source>
        <dbReference type="Pfam" id="PF05899"/>
    </source>
</evidence>
<dbReference type="InterPro" id="IPR014710">
    <property type="entry name" value="RmlC-like_jellyroll"/>
</dbReference>
<dbReference type="PANTHER" id="PTHR33271">
    <property type="entry name" value="OS04G0445200 PROTEIN"/>
    <property type="match status" value="1"/>
</dbReference>
<dbReference type="Pfam" id="PF05899">
    <property type="entry name" value="Cupin_3"/>
    <property type="match status" value="1"/>
</dbReference>
<name>A0ABV4BCT1_9GAMM</name>
<evidence type="ECO:0000313" key="3">
    <source>
        <dbReference type="Proteomes" id="UP001564408"/>
    </source>
</evidence>
<dbReference type="Proteomes" id="UP001564408">
    <property type="component" value="Unassembled WGS sequence"/>
</dbReference>
<organism evidence="2 3">
    <name type="scientific">Thioalkalicoccus limnaeus</name>
    <dbReference type="NCBI Taxonomy" id="120681"/>
    <lineage>
        <taxon>Bacteria</taxon>
        <taxon>Pseudomonadati</taxon>
        <taxon>Pseudomonadota</taxon>
        <taxon>Gammaproteobacteria</taxon>
        <taxon>Chromatiales</taxon>
        <taxon>Chromatiaceae</taxon>
        <taxon>Thioalkalicoccus</taxon>
    </lineage>
</organism>
<dbReference type="InterPro" id="IPR011051">
    <property type="entry name" value="RmlC_Cupin_sf"/>
</dbReference>
<accession>A0ABV4BCT1</accession>
<sequence length="93" mass="10861">MTEYEILFERKPSPAKLEVLGVEGWPVWRKDVATFPWQYDRNETCYVLRGRFTVTPEGGAPLTFARGDLITFPAGLRCTWEILEPVEKHYRLD</sequence>
<keyword evidence="3" id="KW-1185">Reference proteome</keyword>
<proteinExistence type="predicted"/>
<gene>
    <name evidence="2" type="ORF">ABC977_07860</name>
</gene>
<dbReference type="SUPFAM" id="SSF51182">
    <property type="entry name" value="RmlC-like cupins"/>
    <property type="match status" value="1"/>
</dbReference>
<dbReference type="CDD" id="cd02227">
    <property type="entry name" value="cupin_TM1112-like"/>
    <property type="match status" value="1"/>
</dbReference>
<feature type="domain" description="(S)-ureidoglycine aminohydrolase cupin" evidence="1">
    <location>
        <begin position="20"/>
        <end position="90"/>
    </location>
</feature>
<comment type="caution">
    <text evidence="2">The sequence shown here is derived from an EMBL/GenBank/DDBJ whole genome shotgun (WGS) entry which is preliminary data.</text>
</comment>
<dbReference type="RefSeq" id="WP_369666759.1">
    <property type="nucleotide sequence ID" value="NZ_JBDKXB010000007.1"/>
</dbReference>
<dbReference type="Gene3D" id="2.60.120.10">
    <property type="entry name" value="Jelly Rolls"/>
    <property type="match status" value="1"/>
</dbReference>